<keyword evidence="3 7" id="KW-0444">Lipid biosynthesis</keyword>
<dbReference type="STRING" id="84698.SAMN04488528_101920"/>
<keyword evidence="7" id="KW-0594">Phospholipid biosynthesis</keyword>
<keyword evidence="5 7" id="KW-0443">Lipid metabolism</keyword>
<dbReference type="GO" id="GO:0016020">
    <property type="term" value="C:membrane"/>
    <property type="evidence" value="ECO:0007669"/>
    <property type="project" value="InterPro"/>
</dbReference>
<dbReference type="RefSeq" id="WP_090041761.1">
    <property type="nucleotide sequence ID" value="NZ_FOKI01000019.1"/>
</dbReference>
<keyword evidence="7" id="KW-1208">Phospholipid metabolism</keyword>
<dbReference type="SMART" id="SM00563">
    <property type="entry name" value="PlsC"/>
    <property type="match status" value="1"/>
</dbReference>
<organism evidence="10 11">
    <name type="scientific">Clostridium frigidicarnis</name>
    <dbReference type="NCBI Taxonomy" id="84698"/>
    <lineage>
        <taxon>Bacteria</taxon>
        <taxon>Bacillati</taxon>
        <taxon>Bacillota</taxon>
        <taxon>Clostridia</taxon>
        <taxon>Eubacteriales</taxon>
        <taxon>Clostridiaceae</taxon>
        <taxon>Clostridium</taxon>
    </lineage>
</organism>
<keyword evidence="4 7" id="KW-0808">Transferase</keyword>
<dbReference type="GO" id="GO:0003841">
    <property type="term" value="F:1-acylglycerol-3-phosphate O-acyltransferase activity"/>
    <property type="evidence" value="ECO:0007669"/>
    <property type="project" value="UniProtKB-UniRule"/>
</dbReference>
<sequence length="237" mass="26998">MLKTILFAICYVFYMLFLEIKHLKYMIVKKVKGEEAAERYVRKVALKWAKFTIRSVGIDLEVRGQDNLIDEVCLFVSNHQSNLDIPTTMVATNRVMGFISKKELEKIPVLSGWMKRINSVFMDRENIREAVKSINEGVEILRNGHSLAIFPEGTRSKGGPVGDFKKGSLKLALKSQVPIIPVTIDGTYKSLEEHNRIKKSRVVVTIHEPIYVKELPKEKQNTLANDIREIIASGIQK</sequence>
<dbReference type="SUPFAM" id="SSF69593">
    <property type="entry name" value="Glycerol-3-phosphate (1)-acyltransferase"/>
    <property type="match status" value="1"/>
</dbReference>
<accession>A0A1I0ZB61</accession>
<evidence type="ECO:0000256" key="5">
    <source>
        <dbReference type="ARBA" id="ARBA00023098"/>
    </source>
</evidence>
<protein>
    <recommendedName>
        <fullName evidence="7">1-acyl-sn-glycerol-3-phosphate acyltransferase</fullName>
        <ecNumber evidence="7">2.3.1.51</ecNumber>
    </recommendedName>
</protein>
<dbReference type="EMBL" id="FOKI01000019">
    <property type="protein sequence ID" value="SFB22761.1"/>
    <property type="molecule type" value="Genomic_DNA"/>
</dbReference>
<reference evidence="10 11" key="1">
    <citation type="submission" date="2016-10" db="EMBL/GenBank/DDBJ databases">
        <authorList>
            <person name="de Groot N.N."/>
        </authorList>
    </citation>
    <scope>NUCLEOTIDE SEQUENCE [LARGE SCALE GENOMIC DNA]</scope>
    <source>
        <strain evidence="10 11">DSM 12271</strain>
    </source>
</reference>
<keyword evidence="11" id="KW-1185">Reference proteome</keyword>
<comment type="pathway">
    <text evidence="1">Lipid metabolism.</text>
</comment>
<keyword evidence="6 7" id="KW-0012">Acyltransferase</keyword>
<evidence type="ECO:0000256" key="3">
    <source>
        <dbReference type="ARBA" id="ARBA00022516"/>
    </source>
</evidence>
<dbReference type="PANTHER" id="PTHR10434">
    <property type="entry name" value="1-ACYL-SN-GLYCEROL-3-PHOSPHATE ACYLTRANSFERASE"/>
    <property type="match status" value="1"/>
</dbReference>
<keyword evidence="8" id="KW-1133">Transmembrane helix</keyword>
<feature type="transmembrane region" description="Helical" evidence="8">
    <location>
        <begin position="6"/>
        <end position="23"/>
    </location>
</feature>
<comment type="similarity">
    <text evidence="2 7">Belongs to the 1-acyl-sn-glycerol-3-phosphate acyltransferase family.</text>
</comment>
<evidence type="ECO:0000259" key="9">
    <source>
        <dbReference type="SMART" id="SM00563"/>
    </source>
</evidence>
<comment type="catalytic activity">
    <reaction evidence="7">
        <text>a 1-acyl-sn-glycero-3-phosphate + an acyl-CoA = a 1,2-diacyl-sn-glycero-3-phosphate + CoA</text>
        <dbReference type="Rhea" id="RHEA:19709"/>
        <dbReference type="ChEBI" id="CHEBI:57287"/>
        <dbReference type="ChEBI" id="CHEBI:57970"/>
        <dbReference type="ChEBI" id="CHEBI:58342"/>
        <dbReference type="ChEBI" id="CHEBI:58608"/>
        <dbReference type="EC" id="2.3.1.51"/>
    </reaction>
</comment>
<dbReference type="NCBIfam" id="TIGR00530">
    <property type="entry name" value="AGP_acyltrn"/>
    <property type="match status" value="1"/>
</dbReference>
<evidence type="ECO:0000313" key="11">
    <source>
        <dbReference type="Proteomes" id="UP000198619"/>
    </source>
</evidence>
<evidence type="ECO:0000256" key="2">
    <source>
        <dbReference type="ARBA" id="ARBA00008655"/>
    </source>
</evidence>
<dbReference type="InterPro" id="IPR004552">
    <property type="entry name" value="AGP_acyltrans"/>
</dbReference>
<name>A0A1I0ZB61_9CLOT</name>
<comment type="domain">
    <text evidence="7">The HXXXXD motif is essential for acyltransferase activity and may constitute the binding site for the phosphate moiety of the glycerol-3-phosphate.</text>
</comment>
<dbReference type="CDD" id="cd07989">
    <property type="entry name" value="LPLAT_AGPAT-like"/>
    <property type="match status" value="1"/>
</dbReference>
<evidence type="ECO:0000256" key="1">
    <source>
        <dbReference type="ARBA" id="ARBA00005189"/>
    </source>
</evidence>
<dbReference type="InterPro" id="IPR002123">
    <property type="entry name" value="Plipid/glycerol_acylTrfase"/>
</dbReference>
<dbReference type="OrthoDB" id="9803035at2"/>
<keyword evidence="8" id="KW-0812">Transmembrane</keyword>
<feature type="domain" description="Phospholipid/glycerol acyltransferase" evidence="9">
    <location>
        <begin position="73"/>
        <end position="187"/>
    </location>
</feature>
<dbReference type="EC" id="2.3.1.51" evidence="7"/>
<evidence type="ECO:0000313" key="10">
    <source>
        <dbReference type="EMBL" id="SFB22761.1"/>
    </source>
</evidence>
<evidence type="ECO:0000256" key="7">
    <source>
        <dbReference type="RuleBase" id="RU361267"/>
    </source>
</evidence>
<proteinExistence type="inferred from homology"/>
<dbReference type="AlphaFoldDB" id="A0A1I0ZB61"/>
<dbReference type="GO" id="GO:0006654">
    <property type="term" value="P:phosphatidic acid biosynthetic process"/>
    <property type="evidence" value="ECO:0007669"/>
    <property type="project" value="TreeGrafter"/>
</dbReference>
<dbReference type="PANTHER" id="PTHR10434:SF64">
    <property type="entry name" value="1-ACYL-SN-GLYCEROL-3-PHOSPHATE ACYLTRANSFERASE-RELATED"/>
    <property type="match status" value="1"/>
</dbReference>
<dbReference type="Proteomes" id="UP000198619">
    <property type="component" value="Unassembled WGS sequence"/>
</dbReference>
<evidence type="ECO:0000256" key="6">
    <source>
        <dbReference type="ARBA" id="ARBA00023315"/>
    </source>
</evidence>
<gene>
    <name evidence="10" type="ORF">SAMN04488528_101920</name>
</gene>
<keyword evidence="8" id="KW-0472">Membrane</keyword>
<evidence type="ECO:0000256" key="8">
    <source>
        <dbReference type="SAM" id="Phobius"/>
    </source>
</evidence>
<evidence type="ECO:0000256" key="4">
    <source>
        <dbReference type="ARBA" id="ARBA00022679"/>
    </source>
</evidence>
<dbReference type="Pfam" id="PF01553">
    <property type="entry name" value="Acyltransferase"/>
    <property type="match status" value="1"/>
</dbReference>